<keyword evidence="2" id="KW-1185">Reference proteome</keyword>
<dbReference type="Proteomes" id="UP000482960">
    <property type="component" value="Unassembled WGS sequence"/>
</dbReference>
<evidence type="ECO:0000313" key="1">
    <source>
        <dbReference type="EMBL" id="GFJ93156.1"/>
    </source>
</evidence>
<dbReference type="EMBL" id="BLPG01000001">
    <property type="protein sequence ID" value="GFJ93156.1"/>
    <property type="molecule type" value="Genomic_DNA"/>
</dbReference>
<organism evidence="1 2">
    <name type="scientific">Phytohabitans rumicis</name>
    <dbReference type="NCBI Taxonomy" id="1076125"/>
    <lineage>
        <taxon>Bacteria</taxon>
        <taxon>Bacillati</taxon>
        <taxon>Actinomycetota</taxon>
        <taxon>Actinomycetes</taxon>
        <taxon>Micromonosporales</taxon>
        <taxon>Micromonosporaceae</taxon>
    </lineage>
</organism>
<accession>A0A6V8LGC2</accession>
<dbReference type="AlphaFoldDB" id="A0A6V8LGC2"/>
<name>A0A6V8LGC2_9ACTN</name>
<sequence>MSSERDDDPRQWMDVRALLQRRAGRLAKQYSVGEDQVREVVDRICTQSLFSQMGYVAGSSHALMIAMSEEHAGWVEPGCRLCVLIADAIALILATDRADVDDRFKRLVDGLD</sequence>
<reference evidence="1 2" key="2">
    <citation type="submission" date="2020-03" db="EMBL/GenBank/DDBJ databases">
        <authorList>
            <person name="Ichikawa N."/>
            <person name="Kimura A."/>
            <person name="Kitahashi Y."/>
            <person name="Uohara A."/>
        </authorList>
    </citation>
    <scope>NUCLEOTIDE SEQUENCE [LARGE SCALE GENOMIC DNA]</scope>
    <source>
        <strain evidence="1 2">NBRC 108638</strain>
    </source>
</reference>
<evidence type="ECO:0000313" key="2">
    <source>
        <dbReference type="Proteomes" id="UP000482960"/>
    </source>
</evidence>
<protein>
    <submittedName>
        <fullName evidence="1">Uncharacterized protein</fullName>
    </submittedName>
</protein>
<dbReference type="RefSeq" id="WP_173079850.1">
    <property type="nucleotide sequence ID" value="NZ_BAABJB010000090.1"/>
</dbReference>
<gene>
    <name evidence="1" type="ORF">Prum_067980</name>
</gene>
<reference evidence="1 2" key="1">
    <citation type="submission" date="2020-03" db="EMBL/GenBank/DDBJ databases">
        <title>Whole genome shotgun sequence of Phytohabitans rumicis NBRC 108638.</title>
        <authorList>
            <person name="Komaki H."/>
            <person name="Tamura T."/>
        </authorList>
    </citation>
    <scope>NUCLEOTIDE SEQUENCE [LARGE SCALE GENOMIC DNA]</scope>
    <source>
        <strain evidence="1 2">NBRC 108638</strain>
    </source>
</reference>
<comment type="caution">
    <text evidence="1">The sequence shown here is derived from an EMBL/GenBank/DDBJ whole genome shotgun (WGS) entry which is preliminary data.</text>
</comment>
<proteinExistence type="predicted"/>